<comment type="caution">
    <text evidence="2">The sequence shown here is derived from an EMBL/GenBank/DDBJ whole genome shotgun (WGS) entry which is preliminary data.</text>
</comment>
<dbReference type="PANTHER" id="PTHR11106:SF93">
    <property type="entry name" value="ADP-RIBOSE GLYCOHYDROLASE MACROD1"/>
    <property type="match status" value="1"/>
</dbReference>
<dbReference type="EMBL" id="CADEAL010004075">
    <property type="protein sequence ID" value="CAB1451078.1"/>
    <property type="molecule type" value="Genomic_DNA"/>
</dbReference>
<dbReference type="InterPro" id="IPR043472">
    <property type="entry name" value="Macro_dom-like"/>
</dbReference>
<organism evidence="2 3">
    <name type="scientific">Pleuronectes platessa</name>
    <name type="common">European plaice</name>
    <dbReference type="NCBI Taxonomy" id="8262"/>
    <lineage>
        <taxon>Eukaryota</taxon>
        <taxon>Metazoa</taxon>
        <taxon>Chordata</taxon>
        <taxon>Craniata</taxon>
        <taxon>Vertebrata</taxon>
        <taxon>Euteleostomi</taxon>
        <taxon>Actinopterygii</taxon>
        <taxon>Neopterygii</taxon>
        <taxon>Teleostei</taxon>
        <taxon>Neoteleostei</taxon>
        <taxon>Acanthomorphata</taxon>
        <taxon>Carangaria</taxon>
        <taxon>Pleuronectiformes</taxon>
        <taxon>Pleuronectoidei</taxon>
        <taxon>Pleuronectidae</taxon>
        <taxon>Pleuronectes</taxon>
    </lineage>
</organism>
<dbReference type="PANTHER" id="PTHR11106">
    <property type="entry name" value="GANGLIOSIDE INDUCED DIFFERENTIATION ASSOCIATED PROTEIN 2-RELATED"/>
    <property type="match status" value="1"/>
</dbReference>
<accession>A0A9N7Z0D5</accession>
<dbReference type="SUPFAM" id="SSF52949">
    <property type="entry name" value="Macro domain-like"/>
    <property type="match status" value="1"/>
</dbReference>
<evidence type="ECO:0000313" key="2">
    <source>
        <dbReference type="EMBL" id="CAB1451078.1"/>
    </source>
</evidence>
<proteinExistence type="predicted"/>
<dbReference type="AlphaFoldDB" id="A0A9N7Z0D5"/>
<gene>
    <name evidence="2" type="ORF">PLEPLA_LOCUS38771</name>
</gene>
<dbReference type="InterPro" id="IPR002589">
    <property type="entry name" value="Macro_dom"/>
</dbReference>
<dbReference type="GO" id="GO:0140291">
    <property type="term" value="P:peptidyl-glutamate ADP-deribosylation"/>
    <property type="evidence" value="ECO:0007669"/>
    <property type="project" value="TreeGrafter"/>
</dbReference>
<protein>
    <recommendedName>
        <fullName evidence="1">Macro domain-containing protein</fullName>
    </recommendedName>
</protein>
<sequence length="190" mass="21173">MLWPSTRGFIVRMISNRTLLGGGGVDGAIHRAAGPLLKKECASLCGCETGEAKITGGYGLAAKYLRLPAPPVTLTLAPVGFPFFEDVLFLPVAISNLNTSLPPLPLIRLFALCFFTPLSFWSLVPHARIWLLPHWYRAPHSSPQHPRVPTVIRTSSKLLLLMRRSVMMIIAQQQQQQPWEKEFESRSESE</sequence>
<reference evidence="2" key="1">
    <citation type="submission" date="2020-03" db="EMBL/GenBank/DDBJ databases">
        <authorList>
            <person name="Weist P."/>
        </authorList>
    </citation>
    <scope>NUCLEOTIDE SEQUENCE</scope>
</reference>
<dbReference type="Proteomes" id="UP001153269">
    <property type="component" value="Unassembled WGS sequence"/>
</dbReference>
<evidence type="ECO:0000259" key="1">
    <source>
        <dbReference type="PROSITE" id="PS51154"/>
    </source>
</evidence>
<dbReference type="Pfam" id="PF01661">
    <property type="entry name" value="Macro"/>
    <property type="match status" value="1"/>
</dbReference>
<name>A0A9N7Z0D5_PLEPL</name>
<dbReference type="GO" id="GO:0005654">
    <property type="term" value="C:nucleoplasm"/>
    <property type="evidence" value="ECO:0007669"/>
    <property type="project" value="TreeGrafter"/>
</dbReference>
<evidence type="ECO:0000313" key="3">
    <source>
        <dbReference type="Proteomes" id="UP001153269"/>
    </source>
</evidence>
<feature type="domain" description="Macro" evidence="1">
    <location>
        <begin position="1"/>
        <end position="190"/>
    </location>
</feature>
<dbReference type="GO" id="GO:0042278">
    <property type="term" value="P:purine nucleoside metabolic process"/>
    <property type="evidence" value="ECO:0007669"/>
    <property type="project" value="TreeGrafter"/>
</dbReference>
<dbReference type="Gene3D" id="3.40.220.10">
    <property type="entry name" value="Leucine Aminopeptidase, subunit E, domain 1"/>
    <property type="match status" value="1"/>
</dbReference>
<dbReference type="PROSITE" id="PS51154">
    <property type="entry name" value="MACRO"/>
    <property type="match status" value="1"/>
</dbReference>
<keyword evidence="3" id="KW-1185">Reference proteome</keyword>
<dbReference type="GO" id="GO:0140293">
    <property type="term" value="F:ADP-ribosylglutamate hydrolase activity"/>
    <property type="evidence" value="ECO:0007669"/>
    <property type="project" value="TreeGrafter"/>
</dbReference>
<dbReference type="GO" id="GO:0006974">
    <property type="term" value="P:DNA damage response"/>
    <property type="evidence" value="ECO:0007669"/>
    <property type="project" value="TreeGrafter"/>
</dbReference>